<feature type="compositionally biased region" description="Basic and acidic residues" evidence="1">
    <location>
        <begin position="73"/>
        <end position="84"/>
    </location>
</feature>
<feature type="region of interest" description="Disordered" evidence="1">
    <location>
        <begin position="73"/>
        <end position="102"/>
    </location>
</feature>
<evidence type="ECO:0000256" key="1">
    <source>
        <dbReference type="SAM" id="MobiDB-lite"/>
    </source>
</evidence>
<evidence type="ECO:0000313" key="3">
    <source>
        <dbReference type="Proteomes" id="UP000314294"/>
    </source>
</evidence>
<gene>
    <name evidence="2" type="ORF">EYF80_038235</name>
</gene>
<dbReference type="AlphaFoldDB" id="A0A4Z2GD95"/>
<organism evidence="2 3">
    <name type="scientific">Liparis tanakae</name>
    <name type="common">Tanaka's snailfish</name>
    <dbReference type="NCBI Taxonomy" id="230148"/>
    <lineage>
        <taxon>Eukaryota</taxon>
        <taxon>Metazoa</taxon>
        <taxon>Chordata</taxon>
        <taxon>Craniata</taxon>
        <taxon>Vertebrata</taxon>
        <taxon>Euteleostomi</taxon>
        <taxon>Actinopterygii</taxon>
        <taxon>Neopterygii</taxon>
        <taxon>Teleostei</taxon>
        <taxon>Neoteleostei</taxon>
        <taxon>Acanthomorphata</taxon>
        <taxon>Eupercaria</taxon>
        <taxon>Perciformes</taxon>
        <taxon>Cottioidei</taxon>
        <taxon>Cottales</taxon>
        <taxon>Liparidae</taxon>
        <taxon>Liparis</taxon>
    </lineage>
</organism>
<name>A0A4Z2GD95_9TELE</name>
<sequence>MRGGGEERRRRGGGEERRRREEERRRGGGGEEQEGATLRLFTTGMQTVGCRVVLSYTVCLLAFHKAEGMKLRREERLSHTEHAAPRPVRRQRSHASLASQSTHSHINQPCISFLKTGSLSVCHSGFRPDTCLSEADGLASAGKPDEPAENSKLCP</sequence>
<dbReference type="EMBL" id="SRLO01000578">
    <property type="protein sequence ID" value="TNN51546.1"/>
    <property type="molecule type" value="Genomic_DNA"/>
</dbReference>
<feature type="region of interest" description="Disordered" evidence="1">
    <location>
        <begin position="1"/>
        <end position="32"/>
    </location>
</feature>
<reference evidence="2 3" key="1">
    <citation type="submission" date="2019-03" db="EMBL/GenBank/DDBJ databases">
        <title>First draft genome of Liparis tanakae, snailfish: a comprehensive survey of snailfish specific genes.</title>
        <authorList>
            <person name="Kim W."/>
            <person name="Song I."/>
            <person name="Jeong J.-H."/>
            <person name="Kim D."/>
            <person name="Kim S."/>
            <person name="Ryu S."/>
            <person name="Song J.Y."/>
            <person name="Lee S.K."/>
        </authorList>
    </citation>
    <scope>NUCLEOTIDE SEQUENCE [LARGE SCALE GENOMIC DNA]</scope>
    <source>
        <tissue evidence="2">Muscle</tissue>
    </source>
</reference>
<accession>A0A4Z2GD95</accession>
<comment type="caution">
    <text evidence="2">The sequence shown here is derived from an EMBL/GenBank/DDBJ whole genome shotgun (WGS) entry which is preliminary data.</text>
</comment>
<proteinExistence type="predicted"/>
<dbReference type="Proteomes" id="UP000314294">
    <property type="component" value="Unassembled WGS sequence"/>
</dbReference>
<protein>
    <submittedName>
        <fullName evidence="2">Uncharacterized protein</fullName>
    </submittedName>
</protein>
<keyword evidence="3" id="KW-1185">Reference proteome</keyword>
<feature type="compositionally biased region" description="Basic and acidic residues" evidence="1">
    <location>
        <begin position="1"/>
        <end position="29"/>
    </location>
</feature>
<evidence type="ECO:0000313" key="2">
    <source>
        <dbReference type="EMBL" id="TNN51546.1"/>
    </source>
</evidence>